<dbReference type="EMBL" id="DRLI01000275">
    <property type="protein sequence ID" value="HHM02775.1"/>
    <property type="molecule type" value="Genomic_DNA"/>
</dbReference>
<feature type="non-terminal residue" evidence="1">
    <location>
        <position position="101"/>
    </location>
</feature>
<evidence type="ECO:0000313" key="1">
    <source>
        <dbReference type="EMBL" id="HHM02775.1"/>
    </source>
</evidence>
<dbReference type="Proteomes" id="UP000885771">
    <property type="component" value="Unassembled WGS sequence"/>
</dbReference>
<gene>
    <name evidence="1" type="ORF">ENJ15_07150</name>
</gene>
<accession>A0A7V5RRH6</accession>
<dbReference type="AlphaFoldDB" id="A0A7V5RRH6"/>
<protein>
    <submittedName>
        <fullName evidence="1">Uncharacterized protein</fullName>
    </submittedName>
</protein>
<name>A0A7V5RRH6_CALAY</name>
<comment type="caution">
    <text evidence="1">The sequence shown here is derived from an EMBL/GenBank/DDBJ whole genome shotgun (WGS) entry which is preliminary data.</text>
</comment>
<reference evidence="1" key="1">
    <citation type="journal article" date="2020" name="mSystems">
        <title>Genome- and Community-Level Interaction Insights into Carbon Utilization and Element Cycling Functions of Hydrothermarchaeota in Hydrothermal Sediment.</title>
        <authorList>
            <person name="Zhou Z."/>
            <person name="Liu Y."/>
            <person name="Xu W."/>
            <person name="Pan J."/>
            <person name="Luo Z.H."/>
            <person name="Li M."/>
        </authorList>
    </citation>
    <scope>NUCLEOTIDE SEQUENCE [LARGE SCALE GENOMIC DNA]</scope>
    <source>
        <strain evidence="1">HyVt-460</strain>
    </source>
</reference>
<organism evidence="1">
    <name type="scientific">Caldithrix abyssi</name>
    <dbReference type="NCBI Taxonomy" id="187145"/>
    <lineage>
        <taxon>Bacteria</taxon>
        <taxon>Pseudomonadati</taxon>
        <taxon>Calditrichota</taxon>
        <taxon>Calditrichia</taxon>
        <taxon>Calditrichales</taxon>
        <taxon>Calditrichaceae</taxon>
        <taxon>Caldithrix</taxon>
    </lineage>
</organism>
<proteinExistence type="predicted"/>
<sequence length="101" mass="11457">MKSIRVKLIVLLLTFALVPLIITNWKSISENREILKEEIQKELIHVARLKQSALEAHLNMIAHSARSLAAVTSVISFLEQPYPESGDNRDYNSAYDVILQV</sequence>